<reference evidence="1 2" key="1">
    <citation type="journal article" date="2008" name="BMC Genomics">
        <title>Acidithiobacillus ferrooxidans metabolism: from genome sequence to industrial applications.</title>
        <authorList>
            <person name="Valdes J."/>
            <person name="Pedroso I."/>
            <person name="Quatrini R."/>
            <person name="Dodson R.J."/>
            <person name="Tettelin H."/>
            <person name="Blake R.II."/>
            <person name="Eisen J.A."/>
            <person name="Holmes D.S."/>
        </authorList>
    </citation>
    <scope>NUCLEOTIDE SEQUENCE [LARGE SCALE GENOMIC DNA]</scope>
    <source>
        <strain evidence="2">ATCC 23270 / DSM 14882 / CIP 104768 / NCIMB 8455</strain>
    </source>
</reference>
<sequence length="210" mass="21977">MTYNGSKAIAYLTPNGKYLISGLVLNLATGMNVTAGYGVKYIGKVNLVKGAAAAKIAYQCANLSGIVVGNKAAANVMIAVFNPSTPNGRQVMTAMMGEAGQMAKKGTLKVLALRMVPYGPLAPAILSAGNAGREQRLMAVLKNQSPGYVTDMGTRFAQRNQVVLGNIPMKPPFLVILFPQAGISAAIPVRNLMRVESTVKSAEILAGHAQ</sequence>
<gene>
    <name evidence="1" type="ordered locus">AFE_1094</name>
</gene>
<proteinExistence type="predicted"/>
<dbReference type="KEGG" id="afr:AFE_1094"/>
<keyword evidence="2" id="KW-1185">Reference proteome</keyword>
<dbReference type="STRING" id="243159.AFE_1094"/>
<name>B7J842_ACIF2</name>
<protein>
    <submittedName>
        <fullName evidence="1">Uncharacterized protein</fullName>
    </submittedName>
</protein>
<dbReference type="Gene3D" id="3.10.450.70">
    <property type="entry name" value="Disulphide bond isomerase, DsbC/G, N-terminal"/>
    <property type="match status" value="1"/>
</dbReference>
<dbReference type="eggNOG" id="ENOG50312VI">
    <property type="taxonomic scope" value="Bacteria"/>
</dbReference>
<dbReference type="EMBL" id="CP001219">
    <property type="protein sequence ID" value="ACK78415.1"/>
    <property type="molecule type" value="Genomic_DNA"/>
</dbReference>
<dbReference type="InterPro" id="IPR009094">
    <property type="entry name" value="DiS-bond_isomerase_DsbC/G_N_sf"/>
</dbReference>
<dbReference type="AlphaFoldDB" id="B7J842"/>
<dbReference type="PaxDb" id="243159-AFE_1094"/>
<dbReference type="GO" id="GO:0042597">
    <property type="term" value="C:periplasmic space"/>
    <property type="evidence" value="ECO:0007669"/>
    <property type="project" value="InterPro"/>
</dbReference>
<dbReference type="HOGENOM" id="CLU_091239_0_0_6"/>
<evidence type="ECO:0000313" key="1">
    <source>
        <dbReference type="EMBL" id="ACK78415.1"/>
    </source>
</evidence>
<dbReference type="Proteomes" id="UP000001362">
    <property type="component" value="Chromosome"/>
</dbReference>
<organism evidence="1 2">
    <name type="scientific">Acidithiobacillus ferrooxidans (strain ATCC 23270 / DSM 14882 / CIP 104768 / NCIMB 8455)</name>
    <name type="common">Ferrobacillus ferrooxidans (strain ATCC 23270)</name>
    <dbReference type="NCBI Taxonomy" id="243159"/>
    <lineage>
        <taxon>Bacteria</taxon>
        <taxon>Pseudomonadati</taxon>
        <taxon>Pseudomonadota</taxon>
        <taxon>Acidithiobacillia</taxon>
        <taxon>Acidithiobacillales</taxon>
        <taxon>Acidithiobacillaceae</taxon>
        <taxon>Acidithiobacillus</taxon>
    </lineage>
</organism>
<accession>B7J842</accession>
<evidence type="ECO:0000313" key="2">
    <source>
        <dbReference type="Proteomes" id="UP000001362"/>
    </source>
</evidence>